<sequence>MGKNTDKSHSKEKGNLQWWQLSLLGVACTIGTGFFLGSGLGIKIGGPSILFGFLLAAFGTYLVFEVLAKMTAEDPLEGSFCAYAKKAYGRWAGFSSGWVYWCSELLIMGSQMAALSLFTRFWFPNIPMWVFAAVYAVLGLLIIFIGTKAFEKMENIFAVTKVAAIVMFLILACLALFGVIGNGRAATGTLNSWNAWFPAGAKGLWSSLLYAFYAFGGIEIMGLMALRLKNPKDAPKAGKIMLTTLGIIYFLSLGLALYMVSWDKFDGKRSPFIVSLSSYGLPFVPHLFNAVLIIAGFSTMVASLFAVTSILVTLAQDCDAPPFFSKKTKGKKPLRAIGLTTCGLILSVVSALLLPESLYEYVTTAAGLMLLYNWMFILITSGKILKLKGFGQVKRVLGMLLLLTAISGTLLHHSSRVGFYVSLVFLALIIGITVIMTFMWKKQTKSQR</sequence>
<evidence type="ECO:0000256" key="1">
    <source>
        <dbReference type="ARBA" id="ARBA00004141"/>
    </source>
</evidence>
<feature type="transmembrane region" description="Helical" evidence="7">
    <location>
        <begin position="336"/>
        <end position="355"/>
    </location>
</feature>
<feature type="transmembrane region" description="Helical" evidence="7">
    <location>
        <begin position="203"/>
        <end position="228"/>
    </location>
</feature>
<evidence type="ECO:0000256" key="2">
    <source>
        <dbReference type="ARBA" id="ARBA00022448"/>
    </source>
</evidence>
<dbReference type="PANTHER" id="PTHR43495:SF5">
    <property type="entry name" value="GAMMA-AMINOBUTYRIC ACID PERMEASE"/>
    <property type="match status" value="1"/>
</dbReference>
<protein>
    <submittedName>
        <fullName evidence="9">Amino acid permease</fullName>
    </submittedName>
</protein>
<dbReference type="Pfam" id="PF00324">
    <property type="entry name" value="AA_permease"/>
    <property type="match status" value="1"/>
</dbReference>
<keyword evidence="3 7" id="KW-0812">Transmembrane</keyword>
<keyword evidence="4" id="KW-0029">Amino-acid transport</keyword>
<feature type="transmembrane region" description="Helical" evidence="7">
    <location>
        <begin position="417"/>
        <end position="440"/>
    </location>
</feature>
<evidence type="ECO:0000259" key="8">
    <source>
        <dbReference type="Pfam" id="PF00324"/>
    </source>
</evidence>
<comment type="subcellular location">
    <subcellularLocation>
        <location evidence="1">Membrane</location>
        <topology evidence="1">Multi-pass membrane protein</topology>
    </subcellularLocation>
</comment>
<feature type="transmembrane region" description="Helical" evidence="7">
    <location>
        <begin position="21"/>
        <end position="42"/>
    </location>
</feature>
<evidence type="ECO:0000256" key="4">
    <source>
        <dbReference type="ARBA" id="ARBA00022970"/>
    </source>
</evidence>
<feature type="transmembrane region" description="Helical" evidence="7">
    <location>
        <begin position="287"/>
        <end position="315"/>
    </location>
</feature>
<keyword evidence="6 7" id="KW-0472">Membrane</keyword>
<keyword evidence="2" id="KW-0813">Transport</keyword>
<accession>A0ABW5PD09</accession>
<dbReference type="PIRSF" id="PIRSF006060">
    <property type="entry name" value="AA_transporter"/>
    <property type="match status" value="1"/>
</dbReference>
<keyword evidence="5 7" id="KW-1133">Transmembrane helix</keyword>
<feature type="transmembrane region" description="Helical" evidence="7">
    <location>
        <begin position="361"/>
        <end position="381"/>
    </location>
</feature>
<dbReference type="Proteomes" id="UP001597541">
    <property type="component" value="Unassembled WGS sequence"/>
</dbReference>
<evidence type="ECO:0000313" key="9">
    <source>
        <dbReference type="EMBL" id="MFD2613155.1"/>
    </source>
</evidence>
<feature type="transmembrane region" description="Helical" evidence="7">
    <location>
        <begin position="393"/>
        <end position="411"/>
    </location>
</feature>
<evidence type="ECO:0000256" key="5">
    <source>
        <dbReference type="ARBA" id="ARBA00022989"/>
    </source>
</evidence>
<comment type="caution">
    <text evidence="9">The sequence shown here is derived from an EMBL/GenBank/DDBJ whole genome shotgun (WGS) entry which is preliminary data.</text>
</comment>
<gene>
    <name evidence="9" type="ORF">ACFSUF_12040</name>
</gene>
<evidence type="ECO:0000313" key="10">
    <source>
        <dbReference type="Proteomes" id="UP001597541"/>
    </source>
</evidence>
<feature type="transmembrane region" description="Helical" evidence="7">
    <location>
        <begin position="162"/>
        <end position="183"/>
    </location>
</feature>
<feature type="transmembrane region" description="Helical" evidence="7">
    <location>
        <begin position="48"/>
        <end position="68"/>
    </location>
</feature>
<keyword evidence="10" id="KW-1185">Reference proteome</keyword>
<dbReference type="InterPro" id="IPR004841">
    <property type="entry name" value="AA-permease/SLC12A_dom"/>
</dbReference>
<name>A0ABW5PD09_9BACL</name>
<feature type="transmembrane region" description="Helical" evidence="7">
    <location>
        <begin position="129"/>
        <end position="150"/>
    </location>
</feature>
<dbReference type="PROSITE" id="PS51257">
    <property type="entry name" value="PROKAR_LIPOPROTEIN"/>
    <property type="match status" value="1"/>
</dbReference>
<evidence type="ECO:0000256" key="7">
    <source>
        <dbReference type="SAM" id="Phobius"/>
    </source>
</evidence>
<organism evidence="9 10">
    <name type="scientific">Paenibacillus gansuensis</name>
    <dbReference type="NCBI Taxonomy" id="306542"/>
    <lineage>
        <taxon>Bacteria</taxon>
        <taxon>Bacillati</taxon>
        <taxon>Bacillota</taxon>
        <taxon>Bacilli</taxon>
        <taxon>Bacillales</taxon>
        <taxon>Paenibacillaceae</taxon>
        <taxon>Paenibacillus</taxon>
    </lineage>
</organism>
<dbReference type="PANTHER" id="PTHR43495">
    <property type="entry name" value="GABA PERMEASE"/>
    <property type="match status" value="1"/>
</dbReference>
<evidence type="ECO:0000256" key="6">
    <source>
        <dbReference type="ARBA" id="ARBA00023136"/>
    </source>
</evidence>
<dbReference type="EMBL" id="JBHUME010000007">
    <property type="protein sequence ID" value="MFD2613155.1"/>
    <property type="molecule type" value="Genomic_DNA"/>
</dbReference>
<dbReference type="RefSeq" id="WP_377603121.1">
    <property type="nucleotide sequence ID" value="NZ_JBHUME010000007.1"/>
</dbReference>
<dbReference type="Gene3D" id="1.20.1740.10">
    <property type="entry name" value="Amino acid/polyamine transporter I"/>
    <property type="match status" value="1"/>
</dbReference>
<feature type="domain" description="Amino acid permease/ SLC12A" evidence="8">
    <location>
        <begin position="23"/>
        <end position="382"/>
    </location>
</feature>
<reference evidence="10" key="1">
    <citation type="journal article" date="2019" name="Int. J. Syst. Evol. Microbiol.">
        <title>The Global Catalogue of Microorganisms (GCM) 10K type strain sequencing project: providing services to taxonomists for standard genome sequencing and annotation.</title>
        <authorList>
            <consortium name="The Broad Institute Genomics Platform"/>
            <consortium name="The Broad Institute Genome Sequencing Center for Infectious Disease"/>
            <person name="Wu L."/>
            <person name="Ma J."/>
        </authorList>
    </citation>
    <scope>NUCLEOTIDE SEQUENCE [LARGE SCALE GENOMIC DNA]</scope>
    <source>
        <strain evidence="10">KCTC 3950</strain>
    </source>
</reference>
<proteinExistence type="predicted"/>
<evidence type="ECO:0000256" key="3">
    <source>
        <dbReference type="ARBA" id="ARBA00022692"/>
    </source>
</evidence>
<feature type="transmembrane region" description="Helical" evidence="7">
    <location>
        <begin position="240"/>
        <end position="260"/>
    </location>
</feature>
<feature type="transmembrane region" description="Helical" evidence="7">
    <location>
        <begin position="98"/>
        <end position="123"/>
    </location>
</feature>